<keyword evidence="3" id="KW-1185">Reference proteome</keyword>
<sequence length="74" mass="8190">KAVKYQQSSTRQLAFGAPSTDNKSAISDSPKPLNDFYNNATLSLIAKVFSLIVILVTIFMVLGMTDYDFLGWLL</sequence>
<evidence type="ECO:0000256" key="1">
    <source>
        <dbReference type="SAM" id="MobiDB-lite"/>
    </source>
</evidence>
<keyword evidence="2" id="KW-0812">Transmembrane</keyword>
<dbReference type="AlphaFoldDB" id="A0A0M3HSA2"/>
<evidence type="ECO:0000313" key="3">
    <source>
        <dbReference type="Proteomes" id="UP000036681"/>
    </source>
</evidence>
<organism evidence="3 4">
    <name type="scientific">Ascaris lumbricoides</name>
    <name type="common">Giant roundworm</name>
    <dbReference type="NCBI Taxonomy" id="6252"/>
    <lineage>
        <taxon>Eukaryota</taxon>
        <taxon>Metazoa</taxon>
        <taxon>Ecdysozoa</taxon>
        <taxon>Nematoda</taxon>
        <taxon>Chromadorea</taxon>
        <taxon>Rhabditida</taxon>
        <taxon>Spirurina</taxon>
        <taxon>Ascaridomorpha</taxon>
        <taxon>Ascaridoidea</taxon>
        <taxon>Ascarididae</taxon>
        <taxon>Ascaris</taxon>
    </lineage>
</organism>
<keyword evidence="2" id="KW-0472">Membrane</keyword>
<feature type="compositionally biased region" description="Polar residues" evidence="1">
    <location>
        <begin position="1"/>
        <end position="12"/>
    </location>
</feature>
<evidence type="ECO:0000256" key="2">
    <source>
        <dbReference type="SAM" id="Phobius"/>
    </source>
</evidence>
<protein>
    <submittedName>
        <fullName evidence="4">Serine/threonine protein kinase</fullName>
    </submittedName>
</protein>
<feature type="transmembrane region" description="Helical" evidence="2">
    <location>
        <begin position="44"/>
        <end position="64"/>
    </location>
</feature>
<dbReference type="WBParaSite" id="ALUE_0000531701-mRNA-1">
    <property type="protein sequence ID" value="ALUE_0000531701-mRNA-1"/>
    <property type="gene ID" value="ALUE_0000531701"/>
</dbReference>
<evidence type="ECO:0000313" key="4">
    <source>
        <dbReference type="WBParaSite" id="ALUE_0000531701-mRNA-1"/>
    </source>
</evidence>
<dbReference type="Proteomes" id="UP000036681">
    <property type="component" value="Unplaced"/>
</dbReference>
<proteinExistence type="predicted"/>
<accession>A0A0M3HSA2</accession>
<reference evidence="4" key="1">
    <citation type="submission" date="2017-02" db="UniProtKB">
        <authorList>
            <consortium name="WormBaseParasite"/>
        </authorList>
    </citation>
    <scope>IDENTIFICATION</scope>
</reference>
<name>A0A0M3HSA2_ASCLU</name>
<feature type="region of interest" description="Disordered" evidence="1">
    <location>
        <begin position="1"/>
        <end position="26"/>
    </location>
</feature>
<keyword evidence="2" id="KW-1133">Transmembrane helix</keyword>